<dbReference type="InterPro" id="IPR002052">
    <property type="entry name" value="DNA_methylase_N6_adenine_CS"/>
</dbReference>
<protein>
    <submittedName>
        <fullName evidence="2">DNA methylase</fullName>
    </submittedName>
</protein>
<name>A0A014MHN9_9BACT</name>
<dbReference type="PANTHER" id="PTHR47739:SF1">
    <property type="entry name" value="TRNA1(VAL) (ADENINE(37)-N6)-METHYLTRANSFERASE"/>
    <property type="match status" value="1"/>
</dbReference>
<dbReference type="PATRIC" id="fig|1188239.3.peg.996"/>
<organism evidence="2 3">
    <name type="scientific">Mesomycoplasma ovipneumoniae 14811</name>
    <dbReference type="NCBI Taxonomy" id="1188239"/>
    <lineage>
        <taxon>Bacteria</taxon>
        <taxon>Bacillati</taxon>
        <taxon>Mycoplasmatota</taxon>
        <taxon>Mycoplasmoidales</taxon>
        <taxon>Metamycoplasmataceae</taxon>
        <taxon>Mesomycoplasma</taxon>
    </lineage>
</organism>
<dbReference type="Proteomes" id="UP000020977">
    <property type="component" value="Unassembled WGS sequence"/>
</dbReference>
<dbReference type="PROSITE" id="PS00092">
    <property type="entry name" value="N6_MTASE"/>
    <property type="match status" value="1"/>
</dbReference>
<sequence length="256" mass="29685">MKNNLELNNLGYNDDLKIWQDKTNFNYSVDTILLGNFITLTKKVKLALEIGTNNGALAIFVAHRKKDLSIDAIEINEKAINLAKKNVEINQKESQINLICADFNQFWVEHNKKQSRKYDLIFANPPYFKVGTKKIRNVSPEFKNAIYEFSLNLSQLILGAGKIIQDKGRLSLVLPIERFIDVIEFLRQGRFEPKRVQFVMARVGSSPKFVLIESDFNAQWGTQFLHNLYLHPNNKNEHVYRKEIQKLYVARKVKNG</sequence>
<dbReference type="RefSeq" id="WP_044284242.1">
    <property type="nucleotide sequence ID" value="NZ_JFAD01000021.1"/>
</dbReference>
<dbReference type="Gene3D" id="3.40.50.150">
    <property type="entry name" value="Vaccinia Virus protein VP39"/>
    <property type="match status" value="1"/>
</dbReference>
<dbReference type="GO" id="GO:0008757">
    <property type="term" value="F:S-adenosylmethionine-dependent methyltransferase activity"/>
    <property type="evidence" value="ECO:0007669"/>
    <property type="project" value="UniProtKB-ARBA"/>
</dbReference>
<dbReference type="GO" id="GO:0003676">
    <property type="term" value="F:nucleic acid binding"/>
    <property type="evidence" value="ECO:0007669"/>
    <property type="project" value="InterPro"/>
</dbReference>
<gene>
    <name evidence="2" type="ORF">MOVI_4060</name>
</gene>
<comment type="caution">
    <text evidence="2">The sequence shown here is derived from an EMBL/GenBank/DDBJ whole genome shotgun (WGS) entry which is preliminary data.</text>
</comment>
<reference evidence="2 3" key="1">
    <citation type="submission" date="2014-03" db="EMBL/GenBank/DDBJ databases">
        <title>Genome sequence of Mycoplasma ovipneumoniae strain 14811.</title>
        <authorList>
            <person name="Sirand-Pugnet P."/>
            <person name="Breton M."/>
            <person name="Dordet-Frisoni E."/>
            <person name="Baranowski E."/>
            <person name="Barre A."/>
            <person name="Couture C."/>
            <person name="Dupuy V."/>
            <person name="Gaurivaud P."/>
            <person name="Jacob D."/>
            <person name="Lemaitre C."/>
            <person name="Manso-Silvan L."/>
            <person name="Nikolski M."/>
            <person name="Nouvel L.-X."/>
            <person name="Poumarat F."/>
            <person name="Tardy F."/>
            <person name="Thebault P."/>
            <person name="Theil S."/>
            <person name="Citti C."/>
            <person name="Thiaucourt F."/>
            <person name="Blanchard A."/>
        </authorList>
    </citation>
    <scope>NUCLEOTIDE SEQUENCE [LARGE SCALE GENOMIC DNA]</scope>
    <source>
        <strain evidence="2 3">14811</strain>
    </source>
</reference>
<feature type="domain" description="Methyltransferase small" evidence="1">
    <location>
        <begin position="42"/>
        <end position="140"/>
    </location>
</feature>
<dbReference type="InterPro" id="IPR050210">
    <property type="entry name" value="tRNA_Adenine-N(6)_MTase"/>
</dbReference>
<dbReference type="AlphaFoldDB" id="A0A014MHN9"/>
<proteinExistence type="predicted"/>
<dbReference type="STRING" id="1188239.MOVI_4060"/>
<dbReference type="PANTHER" id="PTHR47739">
    <property type="entry name" value="TRNA1(VAL) (ADENINE(37)-N6)-METHYLTRANSFERASE"/>
    <property type="match status" value="1"/>
</dbReference>
<dbReference type="GO" id="GO:0008170">
    <property type="term" value="F:N-methyltransferase activity"/>
    <property type="evidence" value="ECO:0007669"/>
    <property type="project" value="UniProtKB-ARBA"/>
</dbReference>
<dbReference type="Pfam" id="PF05175">
    <property type="entry name" value="MTS"/>
    <property type="match status" value="1"/>
</dbReference>
<evidence type="ECO:0000313" key="3">
    <source>
        <dbReference type="Proteomes" id="UP000020977"/>
    </source>
</evidence>
<keyword evidence="2" id="KW-0489">Methyltransferase</keyword>
<dbReference type="eggNOG" id="COG4123">
    <property type="taxonomic scope" value="Bacteria"/>
</dbReference>
<dbReference type="SUPFAM" id="SSF53335">
    <property type="entry name" value="S-adenosyl-L-methionine-dependent methyltransferases"/>
    <property type="match status" value="1"/>
</dbReference>
<dbReference type="EMBL" id="JFAD01000021">
    <property type="protein sequence ID" value="EXU61070.1"/>
    <property type="molecule type" value="Genomic_DNA"/>
</dbReference>
<dbReference type="InterPro" id="IPR029063">
    <property type="entry name" value="SAM-dependent_MTases_sf"/>
</dbReference>
<evidence type="ECO:0000313" key="2">
    <source>
        <dbReference type="EMBL" id="EXU61070.1"/>
    </source>
</evidence>
<dbReference type="CDD" id="cd02440">
    <property type="entry name" value="AdoMet_MTases"/>
    <property type="match status" value="1"/>
</dbReference>
<evidence type="ECO:0000259" key="1">
    <source>
        <dbReference type="Pfam" id="PF05175"/>
    </source>
</evidence>
<dbReference type="InterPro" id="IPR007848">
    <property type="entry name" value="Small_mtfrase_dom"/>
</dbReference>
<keyword evidence="2" id="KW-0808">Transferase</keyword>
<dbReference type="GO" id="GO:0032259">
    <property type="term" value="P:methylation"/>
    <property type="evidence" value="ECO:0007669"/>
    <property type="project" value="UniProtKB-KW"/>
</dbReference>
<accession>A0A014MHN9</accession>